<evidence type="ECO:0000256" key="5">
    <source>
        <dbReference type="ARBA" id="ARBA00023040"/>
    </source>
</evidence>
<keyword evidence="6 11" id="KW-0472">Membrane</keyword>
<feature type="region of interest" description="Disordered" evidence="10">
    <location>
        <begin position="321"/>
        <end position="345"/>
    </location>
</feature>
<keyword evidence="7 9" id="KW-0675">Receptor</keyword>
<feature type="transmembrane region" description="Helical" evidence="11">
    <location>
        <begin position="106"/>
        <end position="128"/>
    </location>
</feature>
<keyword evidence="4 11" id="KW-1133">Transmembrane helix</keyword>
<dbReference type="SUPFAM" id="SSF81321">
    <property type="entry name" value="Family A G protein-coupled receptor-like"/>
    <property type="match status" value="1"/>
</dbReference>
<keyword evidence="2" id="KW-1003">Cell membrane</keyword>
<accession>R7VAD3</accession>
<feature type="transmembrane region" description="Helical" evidence="11">
    <location>
        <begin position="226"/>
        <end position="244"/>
    </location>
</feature>
<feature type="transmembrane region" description="Helical" evidence="11">
    <location>
        <begin position="256"/>
        <end position="279"/>
    </location>
</feature>
<evidence type="ECO:0000256" key="3">
    <source>
        <dbReference type="ARBA" id="ARBA00022692"/>
    </source>
</evidence>
<dbReference type="PRINTS" id="PR00237">
    <property type="entry name" value="GPCRRHODOPSN"/>
</dbReference>
<feature type="domain" description="G-protein coupled receptors family 1 profile" evidence="12">
    <location>
        <begin position="1"/>
        <end position="276"/>
    </location>
</feature>
<evidence type="ECO:0000313" key="13">
    <source>
        <dbReference type="EMBL" id="ELU15574.1"/>
    </source>
</evidence>
<reference evidence="13 15" key="2">
    <citation type="journal article" date="2013" name="Nature">
        <title>Insights into bilaterian evolution from three spiralian genomes.</title>
        <authorList>
            <person name="Simakov O."/>
            <person name="Marletaz F."/>
            <person name="Cho S.J."/>
            <person name="Edsinger-Gonzales E."/>
            <person name="Havlak P."/>
            <person name="Hellsten U."/>
            <person name="Kuo D.H."/>
            <person name="Larsson T."/>
            <person name="Lv J."/>
            <person name="Arendt D."/>
            <person name="Savage R."/>
            <person name="Osoegawa K."/>
            <person name="de Jong P."/>
            <person name="Grimwood J."/>
            <person name="Chapman J.A."/>
            <person name="Shapiro H."/>
            <person name="Aerts A."/>
            <person name="Otillar R.P."/>
            <person name="Terry A.Y."/>
            <person name="Boore J.L."/>
            <person name="Grigoriev I.V."/>
            <person name="Lindberg D.R."/>
            <person name="Seaver E.C."/>
            <person name="Weisblat D.A."/>
            <person name="Putnam N.H."/>
            <person name="Rokhsar D.S."/>
        </authorList>
    </citation>
    <scope>NUCLEOTIDE SEQUENCE</scope>
    <source>
        <strain evidence="13 15">I ESC-2004</strain>
    </source>
</reference>
<evidence type="ECO:0000256" key="10">
    <source>
        <dbReference type="SAM" id="MobiDB-lite"/>
    </source>
</evidence>
<reference evidence="14" key="3">
    <citation type="submission" date="2015-06" db="UniProtKB">
        <authorList>
            <consortium name="EnsemblMetazoa"/>
        </authorList>
    </citation>
    <scope>IDENTIFICATION</scope>
</reference>
<proteinExistence type="inferred from homology"/>
<dbReference type="InterPro" id="IPR000276">
    <property type="entry name" value="GPCR_Rhodpsn"/>
</dbReference>
<evidence type="ECO:0000256" key="9">
    <source>
        <dbReference type="RuleBase" id="RU000688"/>
    </source>
</evidence>
<gene>
    <name evidence="13" type="ORF">CAPTEDRAFT_189438</name>
</gene>
<dbReference type="EMBL" id="AMQN01004534">
    <property type="status" value="NOT_ANNOTATED_CDS"/>
    <property type="molecule type" value="Genomic_DNA"/>
</dbReference>
<feature type="transmembrane region" description="Helical" evidence="11">
    <location>
        <begin position="20"/>
        <end position="42"/>
    </location>
</feature>
<keyword evidence="3 9" id="KW-0812">Transmembrane</keyword>
<name>R7VAD3_CAPTE</name>
<comment type="subcellular location">
    <subcellularLocation>
        <location evidence="1">Cell membrane</location>
        <topology evidence="1">Multi-pass membrane protein</topology>
    </subcellularLocation>
</comment>
<keyword evidence="5 9" id="KW-0297">G-protein coupled receptor</keyword>
<feature type="compositionally biased region" description="Polar residues" evidence="10">
    <location>
        <begin position="321"/>
        <end position="335"/>
    </location>
</feature>
<evidence type="ECO:0000256" key="8">
    <source>
        <dbReference type="ARBA" id="ARBA00023224"/>
    </source>
</evidence>
<dbReference type="InterPro" id="IPR017452">
    <property type="entry name" value="GPCR_Rhodpsn_7TM"/>
</dbReference>
<dbReference type="STRING" id="283909.R7VAD3"/>
<dbReference type="PROSITE" id="PS50262">
    <property type="entry name" value="G_PROTEIN_RECEP_F1_2"/>
    <property type="match status" value="1"/>
</dbReference>
<evidence type="ECO:0000256" key="7">
    <source>
        <dbReference type="ARBA" id="ARBA00023170"/>
    </source>
</evidence>
<evidence type="ECO:0000256" key="2">
    <source>
        <dbReference type="ARBA" id="ARBA00022475"/>
    </source>
</evidence>
<dbReference type="PANTHER" id="PTHR22752:SF3">
    <property type="entry name" value="G-PROTEIN COUPLED RECEPTOR 135"/>
    <property type="match status" value="1"/>
</dbReference>
<dbReference type="EnsemblMetazoa" id="CapteT189438">
    <property type="protein sequence ID" value="CapteP189438"/>
    <property type="gene ID" value="CapteG189438"/>
</dbReference>
<dbReference type="GO" id="GO:0005886">
    <property type="term" value="C:plasma membrane"/>
    <property type="evidence" value="ECO:0007669"/>
    <property type="project" value="UniProtKB-SubCell"/>
</dbReference>
<dbReference type="PROSITE" id="PS00237">
    <property type="entry name" value="G_PROTEIN_RECEP_F1_1"/>
    <property type="match status" value="1"/>
</dbReference>
<organism evidence="13">
    <name type="scientific">Capitella teleta</name>
    <name type="common">Polychaete worm</name>
    <dbReference type="NCBI Taxonomy" id="283909"/>
    <lineage>
        <taxon>Eukaryota</taxon>
        <taxon>Metazoa</taxon>
        <taxon>Spiralia</taxon>
        <taxon>Lophotrochozoa</taxon>
        <taxon>Annelida</taxon>
        <taxon>Polychaeta</taxon>
        <taxon>Sedentaria</taxon>
        <taxon>Scolecida</taxon>
        <taxon>Capitellidae</taxon>
        <taxon>Capitella</taxon>
    </lineage>
</organism>
<evidence type="ECO:0000313" key="14">
    <source>
        <dbReference type="EnsemblMetazoa" id="CapteP189438"/>
    </source>
</evidence>
<dbReference type="GO" id="GO:0004930">
    <property type="term" value="F:G protein-coupled receptor activity"/>
    <property type="evidence" value="ECO:0007669"/>
    <property type="project" value="UniProtKB-KW"/>
</dbReference>
<evidence type="ECO:0000256" key="1">
    <source>
        <dbReference type="ARBA" id="ARBA00004651"/>
    </source>
</evidence>
<evidence type="ECO:0000259" key="12">
    <source>
        <dbReference type="PROSITE" id="PS50262"/>
    </source>
</evidence>
<dbReference type="EMBL" id="KB293746">
    <property type="protein sequence ID" value="ELU15574.1"/>
    <property type="molecule type" value="Genomic_DNA"/>
</dbReference>
<dbReference type="HOGENOM" id="CLU_804730_0_0_1"/>
<dbReference type="PANTHER" id="PTHR22752">
    <property type="entry name" value="G PROTEIN-COUPLED RECEPTOR"/>
    <property type="match status" value="1"/>
</dbReference>
<comment type="similarity">
    <text evidence="9">Belongs to the G-protein coupled receptor 1 family.</text>
</comment>
<dbReference type="Pfam" id="PF00001">
    <property type="entry name" value="7tm_1"/>
    <property type="match status" value="1"/>
</dbReference>
<evidence type="ECO:0000313" key="15">
    <source>
        <dbReference type="Proteomes" id="UP000014760"/>
    </source>
</evidence>
<evidence type="ECO:0000256" key="11">
    <source>
        <dbReference type="SAM" id="Phobius"/>
    </source>
</evidence>
<dbReference type="CDD" id="cd00637">
    <property type="entry name" value="7tm_classA_rhodopsin-like"/>
    <property type="match status" value="1"/>
</dbReference>
<reference evidence="15" key="1">
    <citation type="submission" date="2012-12" db="EMBL/GenBank/DDBJ databases">
        <authorList>
            <person name="Hellsten U."/>
            <person name="Grimwood J."/>
            <person name="Chapman J.A."/>
            <person name="Shapiro H."/>
            <person name="Aerts A."/>
            <person name="Otillar R.P."/>
            <person name="Terry A.Y."/>
            <person name="Boore J.L."/>
            <person name="Simakov O."/>
            <person name="Marletaz F."/>
            <person name="Cho S.-J."/>
            <person name="Edsinger-Gonzales E."/>
            <person name="Havlak P."/>
            <person name="Kuo D.-H."/>
            <person name="Larsson T."/>
            <person name="Lv J."/>
            <person name="Arendt D."/>
            <person name="Savage R."/>
            <person name="Osoegawa K."/>
            <person name="de Jong P."/>
            <person name="Lindberg D.R."/>
            <person name="Seaver E.C."/>
            <person name="Weisblat D.A."/>
            <person name="Putnam N.H."/>
            <person name="Grigoriev I.V."/>
            <person name="Rokhsar D.S."/>
        </authorList>
    </citation>
    <scope>NUCLEOTIDE SEQUENCE</scope>
    <source>
        <strain evidence="15">I ESC-2004</strain>
    </source>
</reference>
<sequence length="345" mass="38369">MPSLSHSLLSDAKSNHDVCTTLGFLHSVLSKASQLSVALIAFDRYHSITHCLHFHNNITHPIYVVKGLSFVWGQAVVLTTFAMFIADSSNTIDDSCCMLTEPRNALYDWLMFGVCFWETVVIIVYCYVKIIGIARYHKRQIENIRHTSSNSSSAQPQSGVDPNGALALAMVHPIQRLTFGPQLLSTQSRQLRQFLKGQSTSYSTDASGSQFSYPASGSQIRKTTRASAKLIGLIIVFIAFWLPVQVNTICGAKRRTWTAMTVGWSLLTSVMHPYLYVIGSKRYQLHISRVRAKLSQVSNEEQKRKRYHQAVARLAALYRSSEQGGVSPVSPNSPGVQAMPRVDAD</sequence>
<feature type="transmembrane region" description="Helical" evidence="11">
    <location>
        <begin position="63"/>
        <end position="86"/>
    </location>
</feature>
<keyword evidence="15" id="KW-1185">Reference proteome</keyword>
<dbReference type="Proteomes" id="UP000014760">
    <property type="component" value="Unassembled WGS sequence"/>
</dbReference>
<evidence type="ECO:0000256" key="4">
    <source>
        <dbReference type="ARBA" id="ARBA00022989"/>
    </source>
</evidence>
<keyword evidence="8 9" id="KW-0807">Transducer</keyword>
<evidence type="ECO:0000256" key="6">
    <source>
        <dbReference type="ARBA" id="ARBA00023136"/>
    </source>
</evidence>
<dbReference type="Gene3D" id="1.20.1070.10">
    <property type="entry name" value="Rhodopsin 7-helix transmembrane proteins"/>
    <property type="match status" value="1"/>
</dbReference>
<dbReference type="AlphaFoldDB" id="R7VAD3"/>
<protein>
    <recommendedName>
        <fullName evidence="12">G-protein coupled receptors family 1 profile domain-containing protein</fullName>
    </recommendedName>
</protein>